<feature type="compositionally biased region" description="Polar residues" evidence="1">
    <location>
        <begin position="25"/>
        <end position="45"/>
    </location>
</feature>
<dbReference type="Gene3D" id="3.40.250.10">
    <property type="entry name" value="Rhodanese-like domain"/>
    <property type="match status" value="1"/>
</dbReference>
<dbReference type="CDD" id="cd00158">
    <property type="entry name" value="RHOD"/>
    <property type="match status" value="1"/>
</dbReference>
<dbReference type="Proteomes" id="UP000469430">
    <property type="component" value="Unassembled WGS sequence"/>
</dbReference>
<evidence type="ECO:0000313" key="5">
    <source>
        <dbReference type="Proteomes" id="UP000469430"/>
    </source>
</evidence>
<accession>A0A6I4TVX7</accession>
<dbReference type="SMART" id="SM00450">
    <property type="entry name" value="RHOD"/>
    <property type="match status" value="1"/>
</dbReference>
<dbReference type="AlphaFoldDB" id="A0A6I4TVX7"/>
<comment type="caution">
    <text evidence="4">The sequence shown here is derived from an EMBL/GenBank/DDBJ whole genome shotgun (WGS) entry which is preliminary data.</text>
</comment>
<organism evidence="4 5">
    <name type="scientific">Croceibacterium xixiisoli</name>
    <dbReference type="NCBI Taxonomy" id="1476466"/>
    <lineage>
        <taxon>Bacteria</taxon>
        <taxon>Pseudomonadati</taxon>
        <taxon>Pseudomonadota</taxon>
        <taxon>Alphaproteobacteria</taxon>
        <taxon>Sphingomonadales</taxon>
        <taxon>Erythrobacteraceae</taxon>
        <taxon>Croceibacterium</taxon>
    </lineage>
</organism>
<dbReference type="PROSITE" id="PS50206">
    <property type="entry name" value="RHODANESE_3"/>
    <property type="match status" value="1"/>
</dbReference>
<feature type="domain" description="Rhodanese" evidence="3">
    <location>
        <begin position="78"/>
        <end position="131"/>
    </location>
</feature>
<evidence type="ECO:0000259" key="3">
    <source>
        <dbReference type="PROSITE" id="PS50206"/>
    </source>
</evidence>
<dbReference type="SUPFAM" id="SSF52821">
    <property type="entry name" value="Rhodanese/Cell cycle control phosphatase"/>
    <property type="match status" value="1"/>
</dbReference>
<protein>
    <submittedName>
        <fullName evidence="4">Rhodanese-like domain-containing protein</fullName>
    </submittedName>
</protein>
<dbReference type="OrthoDB" id="9789585at2"/>
<sequence length="185" mass="19922">MRLAMITSLALPLLIAGSALAQSPAAQGPTRLTTPIQTTPEQRNPQIDYPGFQQLTREIAPVRSQRLLPMTDFQAVAGQPDVLVLDARSRDAFVAGHLAGAVNLPLTDFNEESLAAVIGTDRGRKILIYCNNNFSNNAAPVPRKAAPLALNIQTFINLTGYGYPNVWELADVVDFNDPAVGWVTG</sequence>
<feature type="signal peptide" evidence="2">
    <location>
        <begin position="1"/>
        <end position="21"/>
    </location>
</feature>
<feature type="chain" id="PRO_5026159614" evidence="2">
    <location>
        <begin position="22"/>
        <end position="185"/>
    </location>
</feature>
<gene>
    <name evidence="4" type="ORF">GRI97_09745</name>
</gene>
<evidence type="ECO:0000256" key="2">
    <source>
        <dbReference type="SAM" id="SignalP"/>
    </source>
</evidence>
<dbReference type="InterPro" id="IPR001763">
    <property type="entry name" value="Rhodanese-like_dom"/>
</dbReference>
<dbReference type="Pfam" id="PF00581">
    <property type="entry name" value="Rhodanese"/>
    <property type="match status" value="1"/>
</dbReference>
<dbReference type="InterPro" id="IPR036873">
    <property type="entry name" value="Rhodanese-like_dom_sf"/>
</dbReference>
<dbReference type="RefSeq" id="WP_161391008.1">
    <property type="nucleotide sequence ID" value="NZ_JBHSCP010000001.1"/>
</dbReference>
<keyword evidence="2" id="KW-0732">Signal</keyword>
<name>A0A6I4TVX7_9SPHN</name>
<feature type="region of interest" description="Disordered" evidence="1">
    <location>
        <begin position="25"/>
        <end position="46"/>
    </location>
</feature>
<proteinExistence type="predicted"/>
<keyword evidence="5" id="KW-1185">Reference proteome</keyword>
<dbReference type="EMBL" id="WTYJ01000002">
    <property type="protein sequence ID" value="MXO99271.1"/>
    <property type="molecule type" value="Genomic_DNA"/>
</dbReference>
<evidence type="ECO:0000313" key="4">
    <source>
        <dbReference type="EMBL" id="MXO99271.1"/>
    </source>
</evidence>
<reference evidence="4 5" key="1">
    <citation type="submission" date="2019-12" db="EMBL/GenBank/DDBJ databases">
        <title>Genomic-based taxomic classification of the family Erythrobacteraceae.</title>
        <authorList>
            <person name="Xu L."/>
        </authorList>
    </citation>
    <scope>NUCLEOTIDE SEQUENCE [LARGE SCALE GENOMIC DNA]</scope>
    <source>
        <strain evidence="4 5">S36</strain>
    </source>
</reference>
<evidence type="ECO:0000256" key="1">
    <source>
        <dbReference type="SAM" id="MobiDB-lite"/>
    </source>
</evidence>